<evidence type="ECO:0000313" key="3">
    <source>
        <dbReference type="Proteomes" id="UP000754644"/>
    </source>
</evidence>
<sequence length="449" mass="47318">MEDVLTLFEAMTKQKMPDFPGMTLSGLEVGKGPRILLSEDLIDVYGKISILGQDVLVIERGMFDRSSGVDIYGYSNELDLGPVRFPTGEFKVLLTVSPKGIVGPDVKIIASTGSEGLFGASAVSSFELTTDGYRVASAFDLGDLFAMSYEYGISGLPQGATLNELNNIEASFSGSMASDVSAWINSSGKDAVRDAFGGILDQSEKAVRDIENAQAEVDRLVNSVNSKNSLIASQRASKQTCNQTSSGQTCTPWVSGGGCKAKKYGVCYKWHPISRGESCHGWTVPNYPAQAVCASNNLAKETVILAAQAEIASLQGLQIGASQVLAAAKLAQAPLLRADAIINNILSNLAAPDVFSIQSATVSGSLSTAVATGGGDDSALDAVIVYTVGGNNQKTVQIRFSVMDAAYTAEQMSTLLADAFVTSLESQLGDDPVTQFIVDQAKETLRNLN</sequence>
<name>A0A972VX26_9GAMM</name>
<evidence type="ECO:0000313" key="2">
    <source>
        <dbReference type="EMBL" id="NQV65870.1"/>
    </source>
</evidence>
<evidence type="ECO:0000256" key="1">
    <source>
        <dbReference type="SAM" id="Coils"/>
    </source>
</evidence>
<dbReference type="EMBL" id="JABMOJ010000415">
    <property type="protein sequence ID" value="NQV65870.1"/>
    <property type="molecule type" value="Genomic_DNA"/>
</dbReference>
<dbReference type="Proteomes" id="UP000754644">
    <property type="component" value="Unassembled WGS sequence"/>
</dbReference>
<keyword evidence="1" id="KW-0175">Coiled coil</keyword>
<organism evidence="2 3">
    <name type="scientific">SAR86 cluster bacterium</name>
    <dbReference type="NCBI Taxonomy" id="2030880"/>
    <lineage>
        <taxon>Bacteria</taxon>
        <taxon>Pseudomonadati</taxon>
        <taxon>Pseudomonadota</taxon>
        <taxon>Gammaproteobacteria</taxon>
        <taxon>SAR86 cluster</taxon>
    </lineage>
</organism>
<gene>
    <name evidence="2" type="ORF">HQ497_10955</name>
</gene>
<dbReference type="AlphaFoldDB" id="A0A972VX26"/>
<reference evidence="2" key="1">
    <citation type="submission" date="2020-05" db="EMBL/GenBank/DDBJ databases">
        <title>Sulfur intermediates as new biogeochemical hubs in an aquatic model microbial ecosystem.</title>
        <authorList>
            <person name="Vigneron A."/>
        </authorList>
    </citation>
    <scope>NUCLEOTIDE SEQUENCE</scope>
    <source>
        <strain evidence="2">Bin.250</strain>
    </source>
</reference>
<comment type="caution">
    <text evidence="2">The sequence shown here is derived from an EMBL/GenBank/DDBJ whole genome shotgun (WGS) entry which is preliminary data.</text>
</comment>
<feature type="coiled-coil region" evidence="1">
    <location>
        <begin position="203"/>
        <end position="230"/>
    </location>
</feature>
<proteinExistence type="predicted"/>
<accession>A0A972VX26</accession>
<protein>
    <submittedName>
        <fullName evidence="2">Uncharacterized protein</fullName>
    </submittedName>
</protein>